<proteinExistence type="predicted"/>
<gene>
    <name evidence="1" type="ORF">SVIM_LOCUS108482</name>
</gene>
<accession>A0A6N2KLQ1</accession>
<organism evidence="1">
    <name type="scientific">Salix viminalis</name>
    <name type="common">Common osier</name>
    <name type="synonym">Basket willow</name>
    <dbReference type="NCBI Taxonomy" id="40686"/>
    <lineage>
        <taxon>Eukaryota</taxon>
        <taxon>Viridiplantae</taxon>
        <taxon>Streptophyta</taxon>
        <taxon>Embryophyta</taxon>
        <taxon>Tracheophyta</taxon>
        <taxon>Spermatophyta</taxon>
        <taxon>Magnoliopsida</taxon>
        <taxon>eudicotyledons</taxon>
        <taxon>Gunneridae</taxon>
        <taxon>Pentapetalae</taxon>
        <taxon>rosids</taxon>
        <taxon>fabids</taxon>
        <taxon>Malpighiales</taxon>
        <taxon>Salicaceae</taxon>
        <taxon>Saliceae</taxon>
        <taxon>Salix</taxon>
    </lineage>
</organism>
<reference evidence="1" key="1">
    <citation type="submission" date="2019-03" db="EMBL/GenBank/DDBJ databases">
        <authorList>
            <person name="Mank J."/>
            <person name="Almeida P."/>
        </authorList>
    </citation>
    <scope>NUCLEOTIDE SEQUENCE</scope>
    <source>
        <strain evidence="1">78183</strain>
    </source>
</reference>
<dbReference type="EMBL" id="CAADRP010000557">
    <property type="protein sequence ID" value="VFU29523.1"/>
    <property type="molecule type" value="Genomic_DNA"/>
</dbReference>
<evidence type="ECO:0000313" key="1">
    <source>
        <dbReference type="EMBL" id="VFU29523.1"/>
    </source>
</evidence>
<dbReference type="AlphaFoldDB" id="A0A6N2KLQ1"/>
<sequence>MAVACSGRPSMAEKGHFVVISEKQNCRPPIPIGREELGLQSNGPLKLPCDANYMEHVISFLLTRATIRRSSSSYLLPEYSNWQFVIYGKDIQHLTG</sequence>
<name>A0A6N2KLQ1_SALVM</name>
<protein>
    <submittedName>
        <fullName evidence="1">Uncharacterized protein</fullName>
    </submittedName>
</protein>